<dbReference type="SUPFAM" id="SSF46626">
    <property type="entry name" value="Cytochrome c"/>
    <property type="match status" value="1"/>
</dbReference>
<keyword evidence="1" id="KW-0732">Signal</keyword>
<feature type="chain" id="PRO_5032734113" evidence="1">
    <location>
        <begin position="19"/>
        <end position="90"/>
    </location>
</feature>
<dbReference type="GO" id="GO:0020037">
    <property type="term" value="F:heme binding"/>
    <property type="evidence" value="ECO:0007669"/>
    <property type="project" value="InterPro"/>
</dbReference>
<evidence type="ECO:0000313" key="2">
    <source>
        <dbReference type="EMBL" id="HEB95481.1"/>
    </source>
</evidence>
<feature type="signal peptide" evidence="1">
    <location>
        <begin position="1"/>
        <end position="18"/>
    </location>
</feature>
<reference evidence="2" key="1">
    <citation type="journal article" date="2020" name="mSystems">
        <title>Genome- and Community-Level Interaction Insights into Carbon Utilization and Element Cycling Functions of Hydrothermarchaeota in Hydrothermal Sediment.</title>
        <authorList>
            <person name="Zhou Z."/>
            <person name="Liu Y."/>
            <person name="Xu W."/>
            <person name="Pan J."/>
            <person name="Luo Z.H."/>
            <person name="Li M."/>
        </authorList>
    </citation>
    <scope>NUCLEOTIDE SEQUENCE [LARGE SCALE GENOMIC DNA]</scope>
    <source>
        <strain evidence="2">HyVt-443</strain>
    </source>
</reference>
<dbReference type="Proteomes" id="UP000886251">
    <property type="component" value="Unassembled WGS sequence"/>
</dbReference>
<proteinExistence type="predicted"/>
<accession>A0A831W6M1</accession>
<dbReference type="AlphaFoldDB" id="A0A831W6M1"/>
<dbReference type="InterPro" id="IPR036909">
    <property type="entry name" value="Cyt_c-like_dom_sf"/>
</dbReference>
<comment type="caution">
    <text evidence="2">The sequence shown here is derived from an EMBL/GenBank/DDBJ whole genome shotgun (WGS) entry which is preliminary data.</text>
</comment>
<organism evidence="2">
    <name type="scientific">Sedimenticola thiotaurini</name>
    <dbReference type="NCBI Taxonomy" id="1543721"/>
    <lineage>
        <taxon>Bacteria</taxon>
        <taxon>Pseudomonadati</taxon>
        <taxon>Pseudomonadota</taxon>
        <taxon>Gammaproteobacteria</taxon>
        <taxon>Chromatiales</taxon>
        <taxon>Sedimenticolaceae</taxon>
        <taxon>Sedimenticola</taxon>
    </lineage>
</organism>
<protein>
    <submittedName>
        <fullName evidence="2">Cytochrome c</fullName>
    </submittedName>
</protein>
<gene>
    <name evidence="2" type="ORF">ENI96_03480</name>
</gene>
<dbReference type="EMBL" id="DRKP01000045">
    <property type="protein sequence ID" value="HEB95481.1"/>
    <property type="molecule type" value="Genomic_DNA"/>
</dbReference>
<dbReference type="Gene3D" id="1.10.760.10">
    <property type="entry name" value="Cytochrome c-like domain"/>
    <property type="match status" value="1"/>
</dbReference>
<name>A0A831W6M1_9GAMM</name>
<dbReference type="GO" id="GO:0009055">
    <property type="term" value="F:electron transfer activity"/>
    <property type="evidence" value="ECO:0007669"/>
    <property type="project" value="InterPro"/>
</dbReference>
<evidence type="ECO:0000256" key="1">
    <source>
        <dbReference type="SAM" id="SignalP"/>
    </source>
</evidence>
<sequence>MALPFVLILLLASGDLLAFDPANGRQLLQQNCFECHGTELYTRAERRVTSRPGLTRQVQRCELALGLKWFDDEVEDVAGYLNQEYYKFGN</sequence>